<dbReference type="OrthoDB" id="2393007at2759"/>
<dbReference type="Proteomes" id="UP000726737">
    <property type="component" value="Unassembled WGS sequence"/>
</dbReference>
<feature type="non-terminal residue" evidence="2">
    <location>
        <position position="81"/>
    </location>
</feature>
<dbReference type="EMBL" id="JAAAJA010001806">
    <property type="protein sequence ID" value="KAG0246219.1"/>
    <property type="molecule type" value="Genomic_DNA"/>
</dbReference>
<comment type="caution">
    <text evidence="2">The sequence shown here is derived from an EMBL/GenBank/DDBJ whole genome shotgun (WGS) entry which is preliminary data.</text>
</comment>
<protein>
    <submittedName>
        <fullName evidence="2">Uncharacterized protein</fullName>
    </submittedName>
</protein>
<proteinExistence type="predicted"/>
<evidence type="ECO:0000313" key="3">
    <source>
        <dbReference type="Proteomes" id="UP000726737"/>
    </source>
</evidence>
<keyword evidence="3" id="KW-1185">Reference proteome</keyword>
<sequence>MTITYPGGVVASQIKRPGPLLIPSLNQVVVKINEDYFGKIFPQSHVDFLDRIKAPMKRPVVNDQKEEPEHQNSYCSQHRIT</sequence>
<dbReference type="AlphaFoldDB" id="A0A9P6TU64"/>
<evidence type="ECO:0000313" key="2">
    <source>
        <dbReference type="EMBL" id="KAG0246219.1"/>
    </source>
</evidence>
<feature type="compositionally biased region" description="Polar residues" evidence="1">
    <location>
        <begin position="71"/>
        <end position="81"/>
    </location>
</feature>
<accession>A0A9P6TU64</accession>
<feature type="region of interest" description="Disordered" evidence="1">
    <location>
        <begin position="59"/>
        <end position="81"/>
    </location>
</feature>
<gene>
    <name evidence="2" type="ORF">BG011_002507</name>
</gene>
<reference evidence="2" key="1">
    <citation type="journal article" date="2020" name="Fungal Divers.">
        <title>Resolving the Mortierellaceae phylogeny through synthesis of multi-gene phylogenetics and phylogenomics.</title>
        <authorList>
            <person name="Vandepol N."/>
            <person name="Liber J."/>
            <person name="Desiro A."/>
            <person name="Na H."/>
            <person name="Kennedy M."/>
            <person name="Barry K."/>
            <person name="Grigoriev I.V."/>
            <person name="Miller A.N."/>
            <person name="O'Donnell K."/>
            <person name="Stajich J.E."/>
            <person name="Bonito G."/>
        </authorList>
    </citation>
    <scope>NUCLEOTIDE SEQUENCE</scope>
    <source>
        <strain evidence="2">KOD948</strain>
    </source>
</reference>
<name>A0A9P6TU64_9FUNG</name>
<organism evidence="2 3">
    <name type="scientific">Mortierella polycephala</name>
    <dbReference type="NCBI Taxonomy" id="41804"/>
    <lineage>
        <taxon>Eukaryota</taxon>
        <taxon>Fungi</taxon>
        <taxon>Fungi incertae sedis</taxon>
        <taxon>Mucoromycota</taxon>
        <taxon>Mortierellomycotina</taxon>
        <taxon>Mortierellomycetes</taxon>
        <taxon>Mortierellales</taxon>
        <taxon>Mortierellaceae</taxon>
        <taxon>Mortierella</taxon>
    </lineage>
</organism>
<evidence type="ECO:0000256" key="1">
    <source>
        <dbReference type="SAM" id="MobiDB-lite"/>
    </source>
</evidence>